<dbReference type="Pfam" id="PF13181">
    <property type="entry name" value="TPR_8"/>
    <property type="match status" value="2"/>
</dbReference>
<keyword evidence="3" id="KW-1185">Reference proteome</keyword>
<proteinExistence type="predicted"/>
<dbReference type="Proteomes" id="UP001223586">
    <property type="component" value="Unassembled WGS sequence"/>
</dbReference>
<reference evidence="2 3" key="1">
    <citation type="submission" date="2023-07" db="EMBL/GenBank/DDBJ databases">
        <title>Genomic Encyclopedia of Type Strains, Phase IV (KMG-IV): sequencing the most valuable type-strain genomes for metagenomic binning, comparative biology and taxonomic classification.</title>
        <authorList>
            <person name="Goeker M."/>
        </authorList>
    </citation>
    <scope>NUCLEOTIDE SEQUENCE [LARGE SCALE GENOMIC DNA]</scope>
    <source>
        <strain evidence="2 3">DSM 23837</strain>
    </source>
</reference>
<feature type="repeat" description="TPR" evidence="1">
    <location>
        <begin position="342"/>
        <end position="375"/>
    </location>
</feature>
<sequence length="400" mass="46438">MHNTFRTFQTYLDLSDPINSPLHTYGPIFAFKGYEENLENKLTSTRVLPPAFRENLVTYLKLEHFKGLSPLDVPLDNRSERWKALCERLENFYTISEYDQYITCKVLFSLGYYELVLSLLKNHMEIDRGGSILQGKITYLATFSDYILKIKKIDKYNPKYTANLAQKSLLGSKVRFSACLRMLIYYSKDNVNINLVEYWREELYKSLLAMDIPQYSFNYYIMWSRFYRASSFLPFLRQDKQKTEYEIQLALELGECAVPGNVEEEIVWKTNLIPAYQTAAKVASIYNKKTKMFNLYKKRVDIDPLDSLGLIELGYAYKELEEIEKAGNIFEKAALLGPPGTPIAWFLAGCCYEQINNKNEALKCYINSLKVDPKGVSPKKRIEELGVKHSDLDILVKSIH</sequence>
<keyword evidence="1" id="KW-0802">TPR repeat</keyword>
<comment type="caution">
    <text evidence="2">The sequence shown here is derived from an EMBL/GenBank/DDBJ whole genome shotgun (WGS) entry which is preliminary data.</text>
</comment>
<dbReference type="InterPro" id="IPR011990">
    <property type="entry name" value="TPR-like_helical_dom_sf"/>
</dbReference>
<evidence type="ECO:0000313" key="2">
    <source>
        <dbReference type="EMBL" id="MDQ0175427.1"/>
    </source>
</evidence>
<gene>
    <name evidence="2" type="ORF">J2S08_001261</name>
</gene>
<dbReference type="EMBL" id="JAUSTT010000006">
    <property type="protein sequence ID" value="MDQ0175427.1"/>
    <property type="molecule type" value="Genomic_DNA"/>
</dbReference>
<accession>A0ABT9WR69</accession>
<dbReference type="SMART" id="SM00028">
    <property type="entry name" value="TPR"/>
    <property type="match status" value="2"/>
</dbReference>
<name>A0ABT9WR69_9BACI</name>
<dbReference type="RefSeq" id="WP_307227741.1">
    <property type="nucleotide sequence ID" value="NZ_JAUSTT010000006.1"/>
</dbReference>
<dbReference type="PROSITE" id="PS50005">
    <property type="entry name" value="TPR"/>
    <property type="match status" value="2"/>
</dbReference>
<organism evidence="2 3">
    <name type="scientific">Bacillus chungangensis</name>
    <dbReference type="NCBI Taxonomy" id="587633"/>
    <lineage>
        <taxon>Bacteria</taxon>
        <taxon>Bacillati</taxon>
        <taxon>Bacillota</taxon>
        <taxon>Bacilli</taxon>
        <taxon>Bacillales</taxon>
        <taxon>Bacillaceae</taxon>
        <taxon>Bacillus</taxon>
    </lineage>
</organism>
<dbReference type="InterPro" id="IPR019734">
    <property type="entry name" value="TPR_rpt"/>
</dbReference>
<evidence type="ECO:0000256" key="1">
    <source>
        <dbReference type="PROSITE-ProRule" id="PRU00339"/>
    </source>
</evidence>
<dbReference type="SUPFAM" id="SSF48452">
    <property type="entry name" value="TPR-like"/>
    <property type="match status" value="1"/>
</dbReference>
<dbReference type="Gene3D" id="1.25.40.10">
    <property type="entry name" value="Tetratricopeptide repeat domain"/>
    <property type="match status" value="1"/>
</dbReference>
<evidence type="ECO:0000313" key="3">
    <source>
        <dbReference type="Proteomes" id="UP001223586"/>
    </source>
</evidence>
<protein>
    <submittedName>
        <fullName evidence="2">Tetratricopeptide (TPR) repeat protein</fullName>
    </submittedName>
</protein>
<feature type="repeat" description="TPR" evidence="1">
    <location>
        <begin position="307"/>
        <end position="340"/>
    </location>
</feature>